<dbReference type="InterPro" id="IPR023286">
    <property type="entry name" value="ABATE_dom_sf"/>
</dbReference>
<dbReference type="RefSeq" id="WP_079726757.1">
    <property type="nucleotide sequence ID" value="NZ_FUZP01000001.1"/>
</dbReference>
<feature type="domain" description="Zinc finger CGNR" evidence="1">
    <location>
        <begin position="138"/>
        <end position="180"/>
    </location>
</feature>
<sequence>MLFAPDTEDVLEFNAAILNTVAGASRSGDDELSTRDQLSTLMAESGFSGRFDRDDAELDAMRAARARLREIWTLDRDDMIVPINELLARLNAVPRLERHDGIDWHVHATSQEAPLADRFLVEAAMALIDVVRSNETSRLRHCAAFDCEGMLVDLSRNGSKRFCSVRCGNRMNMVAFRERRAADPVG</sequence>
<accession>A0A1T5IK68</accession>
<gene>
    <name evidence="2" type="ORF">SAMN06309945_0549</name>
</gene>
<dbReference type="Proteomes" id="UP000190857">
    <property type="component" value="Unassembled WGS sequence"/>
</dbReference>
<evidence type="ECO:0000313" key="2">
    <source>
        <dbReference type="EMBL" id="SKC39393.1"/>
    </source>
</evidence>
<dbReference type="EMBL" id="FUZP01000001">
    <property type="protein sequence ID" value="SKC39393.1"/>
    <property type="molecule type" value="Genomic_DNA"/>
</dbReference>
<protein>
    <submittedName>
        <fullName evidence="2">Putative stress-induced transcription regulator</fullName>
    </submittedName>
</protein>
<evidence type="ECO:0000259" key="1">
    <source>
        <dbReference type="Pfam" id="PF11706"/>
    </source>
</evidence>
<dbReference type="Pfam" id="PF07336">
    <property type="entry name" value="ABATE"/>
    <property type="match status" value="1"/>
</dbReference>
<proteinExistence type="predicted"/>
<keyword evidence="3" id="KW-1185">Reference proteome</keyword>
<dbReference type="OrthoDB" id="3531194at2"/>
<dbReference type="PANTHER" id="PTHR35525">
    <property type="entry name" value="BLL6575 PROTEIN"/>
    <property type="match status" value="1"/>
</dbReference>
<dbReference type="SUPFAM" id="SSF160904">
    <property type="entry name" value="Jann2411-like"/>
    <property type="match status" value="1"/>
</dbReference>
<dbReference type="Pfam" id="PF11706">
    <property type="entry name" value="zf-CGNR"/>
    <property type="match status" value="1"/>
</dbReference>
<reference evidence="2 3" key="1">
    <citation type="submission" date="2017-02" db="EMBL/GenBank/DDBJ databases">
        <authorList>
            <person name="Peterson S.W."/>
        </authorList>
    </citation>
    <scope>NUCLEOTIDE SEQUENCE [LARGE SCALE GENOMIC DNA]</scope>
    <source>
        <strain evidence="2 3">VKM Ac-2059</strain>
    </source>
</reference>
<organism evidence="2 3">
    <name type="scientific">Okibacterium fritillariae</name>
    <dbReference type="NCBI Taxonomy" id="123320"/>
    <lineage>
        <taxon>Bacteria</taxon>
        <taxon>Bacillati</taxon>
        <taxon>Actinomycetota</taxon>
        <taxon>Actinomycetes</taxon>
        <taxon>Micrococcales</taxon>
        <taxon>Microbacteriaceae</taxon>
        <taxon>Okibacterium</taxon>
    </lineage>
</organism>
<dbReference type="AlphaFoldDB" id="A0A1T5IK68"/>
<dbReference type="InterPro" id="IPR010852">
    <property type="entry name" value="ABATE"/>
</dbReference>
<dbReference type="InterPro" id="IPR021005">
    <property type="entry name" value="Znf_CGNR"/>
</dbReference>
<dbReference type="STRING" id="123320.SAMN06309945_0549"/>
<name>A0A1T5IK68_9MICO</name>
<dbReference type="PANTHER" id="PTHR35525:SF3">
    <property type="entry name" value="BLL6575 PROTEIN"/>
    <property type="match status" value="1"/>
</dbReference>
<evidence type="ECO:0000313" key="3">
    <source>
        <dbReference type="Proteomes" id="UP000190857"/>
    </source>
</evidence>
<dbReference type="Gene3D" id="1.10.3300.10">
    <property type="entry name" value="Jann2411-like domain"/>
    <property type="match status" value="1"/>
</dbReference>